<dbReference type="PANTHER" id="PTHR30411">
    <property type="entry name" value="CYTOPLASMIC PROTEIN"/>
    <property type="match status" value="1"/>
</dbReference>
<keyword evidence="3 4" id="KW-0456">Lyase</keyword>
<dbReference type="Proteomes" id="UP000049127">
    <property type="component" value="Unassembled WGS sequence"/>
</dbReference>
<keyword evidence="2 4" id="KW-0648">Protein biosynthesis</keyword>
<dbReference type="Gene3D" id="3.90.960.10">
    <property type="entry name" value="YbaK/aminoacyl-tRNA synthetase-associated domain"/>
    <property type="match status" value="1"/>
</dbReference>
<reference evidence="6 7" key="1">
    <citation type="submission" date="2015-01" db="EMBL/GenBank/DDBJ databases">
        <authorList>
            <person name="Aslett A.Martin."/>
            <person name="De Silva Nishadi"/>
        </authorList>
    </citation>
    <scope>NUCLEOTIDE SEQUENCE [LARGE SCALE GENOMIC DNA]</scope>
    <source>
        <strain evidence="6 7">R28058</strain>
    </source>
</reference>
<organism evidence="6 7">
    <name type="scientific">Paraclostridium sordellii</name>
    <name type="common">Clostridium sordellii</name>
    <dbReference type="NCBI Taxonomy" id="1505"/>
    <lineage>
        <taxon>Bacteria</taxon>
        <taxon>Bacillati</taxon>
        <taxon>Bacillota</taxon>
        <taxon>Clostridia</taxon>
        <taxon>Peptostreptococcales</taxon>
        <taxon>Peptostreptococcaceae</taxon>
        <taxon>Paraclostridium</taxon>
    </lineage>
</organism>
<protein>
    <recommendedName>
        <fullName evidence="4">Cys-tRNA(Pro)/Cys-tRNA(Cys) deacylase</fullName>
        <ecNumber evidence="4">4.2.-.-</ecNumber>
    </recommendedName>
</protein>
<evidence type="ECO:0000256" key="2">
    <source>
        <dbReference type="ARBA" id="ARBA00022917"/>
    </source>
</evidence>
<proteinExistence type="inferred from homology"/>
<sequence>MAKAVKTNAMRILDSKKVKYNMYSYDVSDDHVDGISVASKIGRDVNEVYKTLVTHGTSKNIYVYVIPVHENLDLKKAAKVAGEKKIEMIHVSDINKLTGYIRGGCSPVGMKKLYKTFVNETAKNLENIIVSGGKIGYQVELNPIDLQKVTNCKFEDII</sequence>
<dbReference type="InterPro" id="IPR004369">
    <property type="entry name" value="Prolyl-tRNA_editing_YbaK/EbsC"/>
</dbReference>
<dbReference type="GO" id="GO:0016829">
    <property type="term" value="F:lyase activity"/>
    <property type="evidence" value="ECO:0007669"/>
    <property type="project" value="UniProtKB-KW"/>
</dbReference>
<evidence type="ECO:0000256" key="3">
    <source>
        <dbReference type="ARBA" id="ARBA00023239"/>
    </source>
</evidence>
<dbReference type="EC" id="4.2.-.-" evidence="4"/>
<accession>A0A0C7L605</accession>
<dbReference type="NCBIfam" id="TIGR00011">
    <property type="entry name" value="YbaK_EbsC"/>
    <property type="match status" value="1"/>
</dbReference>
<dbReference type="RefSeq" id="WP_055343309.1">
    <property type="nucleotide sequence ID" value="NZ_CEKZ01000028.1"/>
</dbReference>
<dbReference type="GO" id="GO:0002161">
    <property type="term" value="F:aminoacyl-tRNA deacylase activity"/>
    <property type="evidence" value="ECO:0007669"/>
    <property type="project" value="InterPro"/>
</dbReference>
<dbReference type="AlphaFoldDB" id="A0A0C7L605"/>
<evidence type="ECO:0000313" key="7">
    <source>
        <dbReference type="Proteomes" id="UP000049127"/>
    </source>
</evidence>
<dbReference type="Pfam" id="PF04073">
    <property type="entry name" value="tRNA_edit"/>
    <property type="match status" value="1"/>
</dbReference>
<dbReference type="GO" id="GO:0006412">
    <property type="term" value="P:translation"/>
    <property type="evidence" value="ECO:0007669"/>
    <property type="project" value="UniProtKB-KW"/>
</dbReference>
<dbReference type="OrthoDB" id="9809296at2"/>
<dbReference type="EMBL" id="CEKZ01000028">
    <property type="protein sequence ID" value="CEP41981.1"/>
    <property type="molecule type" value="Genomic_DNA"/>
</dbReference>
<dbReference type="PANTHER" id="PTHR30411:SF0">
    <property type="entry name" value="CYS-TRNA(PRO)_CYS-TRNA(CYS) DEACYLASE YBAK"/>
    <property type="match status" value="1"/>
</dbReference>
<evidence type="ECO:0000256" key="1">
    <source>
        <dbReference type="ARBA" id="ARBA00009798"/>
    </source>
</evidence>
<dbReference type="InterPro" id="IPR036754">
    <property type="entry name" value="YbaK/aa-tRNA-synt-asso_dom_sf"/>
</dbReference>
<comment type="similarity">
    <text evidence="1 4">Belongs to the prolyl-tRNA editing family. YbaK/EbsC subfamily.</text>
</comment>
<dbReference type="SUPFAM" id="SSF55826">
    <property type="entry name" value="YbaK/ProRS associated domain"/>
    <property type="match status" value="1"/>
</dbReference>
<evidence type="ECO:0000256" key="4">
    <source>
        <dbReference type="PIRNR" id="PIRNR006181"/>
    </source>
</evidence>
<dbReference type="CDD" id="cd00002">
    <property type="entry name" value="YbaK_deacylase"/>
    <property type="match status" value="1"/>
</dbReference>
<gene>
    <name evidence="6" type="primary">ybaK</name>
    <name evidence="6" type="ORF">R28058_33331</name>
</gene>
<feature type="domain" description="YbaK/aminoacyl-tRNA synthetase-associated" evidence="5">
    <location>
        <begin position="37"/>
        <end position="148"/>
    </location>
</feature>
<evidence type="ECO:0000313" key="6">
    <source>
        <dbReference type="EMBL" id="CEP41981.1"/>
    </source>
</evidence>
<dbReference type="PIRSF" id="PIRSF006181">
    <property type="entry name" value="EbsC_YbaK"/>
    <property type="match status" value="1"/>
</dbReference>
<dbReference type="InterPro" id="IPR007214">
    <property type="entry name" value="YbaK/aa-tRNA-synth-assoc-dom"/>
</dbReference>
<evidence type="ECO:0000259" key="5">
    <source>
        <dbReference type="Pfam" id="PF04073"/>
    </source>
</evidence>
<name>A0A0C7L605_PARSO</name>